<organism evidence="3 4">
    <name type="scientific">Citrus x changshan-huyou</name>
    <dbReference type="NCBI Taxonomy" id="2935761"/>
    <lineage>
        <taxon>Eukaryota</taxon>
        <taxon>Viridiplantae</taxon>
        <taxon>Streptophyta</taxon>
        <taxon>Embryophyta</taxon>
        <taxon>Tracheophyta</taxon>
        <taxon>Spermatophyta</taxon>
        <taxon>Magnoliopsida</taxon>
        <taxon>eudicotyledons</taxon>
        <taxon>Gunneridae</taxon>
        <taxon>Pentapetalae</taxon>
        <taxon>rosids</taxon>
        <taxon>malvids</taxon>
        <taxon>Sapindales</taxon>
        <taxon>Rutaceae</taxon>
        <taxon>Aurantioideae</taxon>
        <taxon>Citrus</taxon>
    </lineage>
</organism>
<dbReference type="AlphaFoldDB" id="A0AAP0LN30"/>
<dbReference type="Proteomes" id="UP001428341">
    <property type="component" value="Unassembled WGS sequence"/>
</dbReference>
<dbReference type="CDD" id="cd06257">
    <property type="entry name" value="DnaJ"/>
    <property type="match status" value="1"/>
</dbReference>
<dbReference type="Gene3D" id="1.10.287.110">
    <property type="entry name" value="DnaJ domain"/>
    <property type="match status" value="1"/>
</dbReference>
<feature type="domain" description="J" evidence="2">
    <location>
        <begin position="88"/>
        <end position="153"/>
    </location>
</feature>
<evidence type="ECO:0000313" key="3">
    <source>
        <dbReference type="EMBL" id="KAK9176605.1"/>
    </source>
</evidence>
<dbReference type="Pfam" id="PF00226">
    <property type="entry name" value="DnaJ"/>
    <property type="match status" value="1"/>
</dbReference>
<feature type="compositionally biased region" description="Low complexity" evidence="1">
    <location>
        <begin position="203"/>
        <end position="218"/>
    </location>
</feature>
<accession>A0AAP0LN30</accession>
<dbReference type="InterPro" id="IPR036869">
    <property type="entry name" value="J_dom_sf"/>
</dbReference>
<dbReference type="PANTHER" id="PTHR44137">
    <property type="entry name" value="BNAC03G44070D PROTEIN"/>
    <property type="match status" value="1"/>
</dbReference>
<reference evidence="3 4" key="1">
    <citation type="submission" date="2024-05" db="EMBL/GenBank/DDBJ databases">
        <title>Haplotype-resolved chromosome-level genome assembly of Huyou (Citrus changshanensis).</title>
        <authorList>
            <person name="Miao C."/>
            <person name="Chen W."/>
            <person name="Wu Y."/>
            <person name="Wang L."/>
            <person name="Zhao S."/>
            <person name="Grierson D."/>
            <person name="Xu C."/>
            <person name="Chen K."/>
        </authorList>
    </citation>
    <scope>NUCLEOTIDE SEQUENCE [LARGE SCALE GENOMIC DNA]</scope>
    <source>
        <strain evidence="3">01-14</strain>
        <tissue evidence="3">Leaf</tissue>
    </source>
</reference>
<proteinExistence type="predicted"/>
<dbReference type="InterPro" id="IPR001623">
    <property type="entry name" value="DnaJ_domain"/>
</dbReference>
<comment type="caution">
    <text evidence="3">The sequence shown here is derived from an EMBL/GenBank/DDBJ whole genome shotgun (WGS) entry which is preliminary data.</text>
</comment>
<evidence type="ECO:0000313" key="4">
    <source>
        <dbReference type="Proteomes" id="UP001428341"/>
    </source>
</evidence>
<dbReference type="EMBL" id="JBCGBO010000025">
    <property type="protein sequence ID" value="KAK9176605.1"/>
    <property type="molecule type" value="Genomic_DNA"/>
</dbReference>
<protein>
    <recommendedName>
        <fullName evidence="2">J domain-containing protein</fullName>
    </recommendedName>
</protein>
<gene>
    <name evidence="3" type="ORF">WN944_028622</name>
</gene>
<dbReference type="SMART" id="SM00271">
    <property type="entry name" value="DnaJ"/>
    <property type="match status" value="1"/>
</dbReference>
<dbReference type="PROSITE" id="PS50076">
    <property type="entry name" value="DNAJ_2"/>
    <property type="match status" value="1"/>
</dbReference>
<evidence type="ECO:0000256" key="1">
    <source>
        <dbReference type="SAM" id="MobiDB-lite"/>
    </source>
</evidence>
<feature type="compositionally biased region" description="Basic and acidic residues" evidence="1">
    <location>
        <begin position="177"/>
        <end position="200"/>
    </location>
</feature>
<feature type="region of interest" description="Disordered" evidence="1">
    <location>
        <begin position="177"/>
        <end position="255"/>
    </location>
</feature>
<dbReference type="PANTHER" id="PTHR44137:SF58">
    <property type="entry name" value="J DOMAIN-CONTAINING PROTEIN"/>
    <property type="match status" value="1"/>
</dbReference>
<sequence>MSSSSSSSSSLSSSPFNNPEAREALFSKLADKEAEASKHMAEELFKEEKIDSALCVVDRARMKNPNHQGLNSHFACYVVHKLAAEKKSWYAVLGIRDHRAGVDVIKKRYEALVQLFKPDRFSSVGADTANKLINEAWEVLSDPKRREAYDLLMGFDKTVQIQAENQDPEMNVVVKLENQDPEDKNDDKPKPKPTLVERFRGNASSPAASSASSSSPSSFLHKTKKVLVVRRNSGQDRGNSGDKIIIITRKPPMKN</sequence>
<dbReference type="SUPFAM" id="SSF46565">
    <property type="entry name" value="Chaperone J-domain"/>
    <property type="match status" value="1"/>
</dbReference>
<name>A0AAP0LN30_9ROSI</name>
<keyword evidence="4" id="KW-1185">Reference proteome</keyword>
<evidence type="ECO:0000259" key="2">
    <source>
        <dbReference type="PROSITE" id="PS50076"/>
    </source>
</evidence>